<dbReference type="PANTHER" id="PTHR10903:SF184">
    <property type="entry name" value="GTP-BINDING PROTEIN A"/>
    <property type="match status" value="1"/>
</dbReference>
<name>A0A2T7NS95_POMCA</name>
<evidence type="ECO:0008006" key="3">
    <source>
        <dbReference type="Google" id="ProtNLM"/>
    </source>
</evidence>
<protein>
    <recommendedName>
        <fullName evidence="3">AIG1-type G domain-containing protein</fullName>
    </recommendedName>
</protein>
<dbReference type="AlphaFoldDB" id="A0A2T7NS95"/>
<dbReference type="Proteomes" id="UP000245119">
    <property type="component" value="Linkage Group LG10"/>
</dbReference>
<dbReference type="EMBL" id="PZQS01000010">
    <property type="protein sequence ID" value="PVD24013.1"/>
    <property type="molecule type" value="Genomic_DNA"/>
</dbReference>
<sequence length="262" mass="29637">MSINDRIFKIPIIGASESGKSTAGNILLGKEQFQVSKANPFISETVAAVIGENDREDRHLLVVKFPKRILLAVVKVLDTPDILVFSSLGGDVIVGRPVFQAGKEIVRTVSYITYVNDTWCQVFDTPGISRPVEEQLRSLLEVTRPGPHAIFYFVRESIATTEDLELFRRFQDFIEENLRQHVKLVAAMDMERVPSVPKPFKDMEYILCEMNKEAKGGQTFWLIENLTPEHKNKLFSDHIKEVLNSTKEASKLSGSKLEKESK</sequence>
<dbReference type="Gene3D" id="3.40.50.300">
    <property type="entry name" value="P-loop containing nucleotide triphosphate hydrolases"/>
    <property type="match status" value="2"/>
</dbReference>
<comment type="caution">
    <text evidence="1">The sequence shown here is derived from an EMBL/GenBank/DDBJ whole genome shotgun (WGS) entry which is preliminary data.</text>
</comment>
<gene>
    <name evidence="1" type="ORF">C0Q70_17290</name>
</gene>
<dbReference type="InterPro" id="IPR045058">
    <property type="entry name" value="GIMA/IAN/Toc"/>
</dbReference>
<dbReference type="OrthoDB" id="8954335at2759"/>
<evidence type="ECO:0000313" key="2">
    <source>
        <dbReference type="Proteomes" id="UP000245119"/>
    </source>
</evidence>
<organism evidence="1 2">
    <name type="scientific">Pomacea canaliculata</name>
    <name type="common">Golden apple snail</name>
    <dbReference type="NCBI Taxonomy" id="400727"/>
    <lineage>
        <taxon>Eukaryota</taxon>
        <taxon>Metazoa</taxon>
        <taxon>Spiralia</taxon>
        <taxon>Lophotrochozoa</taxon>
        <taxon>Mollusca</taxon>
        <taxon>Gastropoda</taxon>
        <taxon>Caenogastropoda</taxon>
        <taxon>Architaenioglossa</taxon>
        <taxon>Ampullarioidea</taxon>
        <taxon>Ampullariidae</taxon>
        <taxon>Pomacea</taxon>
    </lineage>
</organism>
<keyword evidence="2" id="KW-1185">Reference proteome</keyword>
<evidence type="ECO:0000313" key="1">
    <source>
        <dbReference type="EMBL" id="PVD24013.1"/>
    </source>
</evidence>
<dbReference type="PANTHER" id="PTHR10903">
    <property type="entry name" value="GTPASE, IMAP FAMILY MEMBER-RELATED"/>
    <property type="match status" value="1"/>
</dbReference>
<accession>A0A2T7NS95</accession>
<dbReference type="SUPFAM" id="SSF52540">
    <property type="entry name" value="P-loop containing nucleoside triphosphate hydrolases"/>
    <property type="match status" value="1"/>
</dbReference>
<dbReference type="InterPro" id="IPR027417">
    <property type="entry name" value="P-loop_NTPase"/>
</dbReference>
<reference evidence="1 2" key="1">
    <citation type="submission" date="2018-04" db="EMBL/GenBank/DDBJ databases">
        <title>The genome of golden apple snail Pomacea canaliculata provides insight into stress tolerance and invasive adaptation.</title>
        <authorList>
            <person name="Liu C."/>
            <person name="Liu B."/>
            <person name="Ren Y."/>
            <person name="Zhang Y."/>
            <person name="Wang H."/>
            <person name="Li S."/>
            <person name="Jiang F."/>
            <person name="Yin L."/>
            <person name="Zhang G."/>
            <person name="Qian W."/>
            <person name="Fan W."/>
        </authorList>
    </citation>
    <scope>NUCLEOTIDE SEQUENCE [LARGE SCALE GENOMIC DNA]</scope>
    <source>
        <strain evidence="1">SZHN2017</strain>
        <tissue evidence="1">Muscle</tissue>
    </source>
</reference>
<proteinExistence type="predicted"/>